<dbReference type="GO" id="GO:0003677">
    <property type="term" value="F:DNA binding"/>
    <property type="evidence" value="ECO:0007669"/>
    <property type="project" value="UniProtKB-KW"/>
</dbReference>
<organism evidence="10 11">
    <name type="scientific">Maylandia zebra</name>
    <name type="common">zebra mbuna</name>
    <dbReference type="NCBI Taxonomy" id="106582"/>
    <lineage>
        <taxon>Eukaryota</taxon>
        <taxon>Metazoa</taxon>
        <taxon>Chordata</taxon>
        <taxon>Craniata</taxon>
        <taxon>Vertebrata</taxon>
        <taxon>Euteleostomi</taxon>
        <taxon>Actinopterygii</taxon>
        <taxon>Neopterygii</taxon>
        <taxon>Teleostei</taxon>
        <taxon>Neoteleostei</taxon>
        <taxon>Acanthomorphata</taxon>
        <taxon>Ovalentaria</taxon>
        <taxon>Cichlomorphae</taxon>
        <taxon>Cichliformes</taxon>
        <taxon>Cichlidae</taxon>
        <taxon>African cichlids</taxon>
        <taxon>Pseudocrenilabrinae</taxon>
        <taxon>Haplochromini</taxon>
        <taxon>Maylandia</taxon>
        <taxon>Maylandia zebra complex</taxon>
    </lineage>
</organism>
<evidence type="ECO:0000256" key="6">
    <source>
        <dbReference type="SAM" id="MobiDB-lite"/>
    </source>
</evidence>
<dbReference type="Ensembl" id="ENSMZET00005009937.1">
    <property type="protein sequence ID" value="ENSMZEP00005009578.1"/>
    <property type="gene ID" value="ENSMZEG00005007239.1"/>
</dbReference>
<evidence type="ECO:0000256" key="1">
    <source>
        <dbReference type="ARBA" id="ARBA00007744"/>
    </source>
</evidence>
<dbReference type="KEGG" id="mze:101469968"/>
<dbReference type="SMART" id="SM01261">
    <property type="entry name" value="Thymopoietin"/>
    <property type="match status" value="1"/>
</dbReference>
<dbReference type="InterPro" id="IPR011015">
    <property type="entry name" value="LEM/LEM-like_dom_sf"/>
</dbReference>
<feature type="compositionally biased region" description="Polar residues" evidence="6">
    <location>
        <begin position="143"/>
        <end position="162"/>
    </location>
</feature>
<name>A0A3P9BI66_9CICH</name>
<evidence type="ECO:0000313" key="10">
    <source>
        <dbReference type="Ensembl" id="ENSMZEP00005009578.1"/>
    </source>
</evidence>
<comment type="similarity">
    <text evidence="1">Belongs to the LEM family.</text>
</comment>
<keyword evidence="4" id="KW-0007">Acetylation</keyword>
<dbReference type="PROSITE" id="PS50954">
    <property type="entry name" value="LEM"/>
    <property type="match status" value="1"/>
</dbReference>
<reference evidence="10" key="3">
    <citation type="submission" date="2025-09" db="UniProtKB">
        <authorList>
            <consortium name="Ensembl"/>
        </authorList>
    </citation>
    <scope>IDENTIFICATION</scope>
</reference>
<dbReference type="GO" id="GO:0005635">
    <property type="term" value="C:nuclear envelope"/>
    <property type="evidence" value="ECO:0007669"/>
    <property type="project" value="UniProtKB-ARBA"/>
</dbReference>
<keyword evidence="7" id="KW-0472">Membrane</keyword>
<evidence type="ECO:0000256" key="7">
    <source>
        <dbReference type="SAM" id="Phobius"/>
    </source>
</evidence>
<keyword evidence="7" id="KW-0812">Transmembrane</keyword>
<dbReference type="Gene3D" id="1.10.720.40">
    <property type="match status" value="2"/>
</dbReference>
<feature type="compositionally biased region" description="Basic and acidic residues" evidence="6">
    <location>
        <begin position="205"/>
        <end position="218"/>
    </location>
</feature>
<dbReference type="GeneTree" id="ENSGT00940000154098"/>
<dbReference type="CDD" id="cd12940">
    <property type="entry name" value="LEM_LAP2_LEMD1"/>
    <property type="match status" value="1"/>
</dbReference>
<dbReference type="RefSeq" id="XP_004563785.2">
    <property type="nucleotide sequence ID" value="XM_004563728.3"/>
</dbReference>
<dbReference type="STRING" id="106582.ENSMZEP00005009578"/>
<evidence type="ECO:0000256" key="5">
    <source>
        <dbReference type="ARBA" id="ARBA00023125"/>
    </source>
</evidence>
<feature type="region of interest" description="Disordered" evidence="6">
    <location>
        <begin position="128"/>
        <end position="218"/>
    </location>
</feature>
<dbReference type="SUPFAM" id="SSF63451">
    <property type="entry name" value="LEM domain"/>
    <property type="match status" value="2"/>
</dbReference>
<dbReference type="InterPro" id="IPR013146">
    <property type="entry name" value="LEM-like_dom"/>
</dbReference>
<proteinExistence type="inferred from homology"/>
<evidence type="ECO:0000256" key="4">
    <source>
        <dbReference type="ARBA" id="ARBA00022990"/>
    </source>
</evidence>
<evidence type="ECO:0000313" key="11">
    <source>
        <dbReference type="Proteomes" id="UP000265160"/>
    </source>
</evidence>
<dbReference type="InterPro" id="IPR051656">
    <property type="entry name" value="LEM_domain"/>
</dbReference>
<dbReference type="FunFam" id="1.10.720.40:FF:000001">
    <property type="entry name" value="LEM domain containing 2, isoform CRA_a"/>
    <property type="match status" value="2"/>
</dbReference>
<dbReference type="PANTHER" id="PTHR12019:SF13">
    <property type="entry name" value="THYMOPOIETIN B"/>
    <property type="match status" value="1"/>
</dbReference>
<dbReference type="PROSITE" id="PS50955">
    <property type="entry name" value="LEM_LIKE"/>
    <property type="match status" value="1"/>
</dbReference>
<feature type="region of interest" description="Disordered" evidence="6">
    <location>
        <begin position="51"/>
        <end position="100"/>
    </location>
</feature>
<evidence type="ECO:0000256" key="3">
    <source>
        <dbReference type="ARBA" id="ARBA00022553"/>
    </source>
</evidence>
<feature type="domain" description="LEM-like" evidence="9">
    <location>
        <begin position="5"/>
        <end position="48"/>
    </location>
</feature>
<dbReference type="PANTHER" id="PTHR12019">
    <property type="entry name" value="LAMINA-ASSOCIATED POLYPEPTIDE THYMOPOIETIN"/>
    <property type="match status" value="1"/>
</dbReference>
<dbReference type="Pfam" id="PF03020">
    <property type="entry name" value="LEM"/>
    <property type="match status" value="1"/>
</dbReference>
<dbReference type="CDD" id="cd12935">
    <property type="entry name" value="LEM_like"/>
    <property type="match status" value="1"/>
</dbReference>
<feature type="compositionally biased region" description="Basic and acidic residues" evidence="6">
    <location>
        <begin position="82"/>
        <end position="91"/>
    </location>
</feature>
<keyword evidence="2" id="KW-0488">Methylation</keyword>
<dbReference type="InterPro" id="IPR003887">
    <property type="entry name" value="LEM_dom"/>
</dbReference>
<evidence type="ECO:0000259" key="9">
    <source>
        <dbReference type="PROSITE" id="PS50955"/>
    </source>
</evidence>
<dbReference type="Pfam" id="PF08198">
    <property type="entry name" value="Thymopoietin"/>
    <property type="match status" value="1"/>
</dbReference>
<dbReference type="Proteomes" id="UP000265160">
    <property type="component" value="LG7"/>
</dbReference>
<sequence length="404" mass="44185">MAEFLEDPSVLTKDKLKNELTANNVPLPSGEHKKEAYVQLYLKNLTVLNNKKTPPADTFSSDEELPAPVVSNKSRSGRKATRKTDKPRAEEVEVTDLTDEDLKQQLAKHGVDVGPIVASTRKVYEKRLQKLLDQPPAEPKAPTVTTLPKADSNQNGNTNSDQYSDKEDEEVPAPEPEPVPVVEKSVRSRGKAPVTVRTSSKRQTKVVEEIPEETPKKATESVVEDILANEISTPTGISATCRRPIRGAAGRPLKPSEYWLDESRVKTDVHTEYNLYSESLSRPSFTVSPNAAPVRRSFLPLLLKLLLLVVVCASLFFVYQNLDADQINTLKGLSDSVVVPVQSAVDKVATYLGISGSGVTEGIPSKDHQQPLAISTAPPCRPPQHTTTQAVNLAHLFSSMCGQI</sequence>
<keyword evidence="5" id="KW-0238">DNA-binding</keyword>
<feature type="transmembrane region" description="Helical" evidence="7">
    <location>
        <begin position="298"/>
        <end position="319"/>
    </location>
</feature>
<dbReference type="SMART" id="SM00540">
    <property type="entry name" value="LEM"/>
    <property type="match status" value="1"/>
</dbReference>
<evidence type="ECO:0000259" key="8">
    <source>
        <dbReference type="PROSITE" id="PS50954"/>
    </source>
</evidence>
<reference evidence="10 11" key="1">
    <citation type="journal article" date="2014" name="Nature">
        <title>The genomic substrate for adaptive radiation in African cichlid fish.</title>
        <authorList>
            <person name="Brawand D."/>
            <person name="Wagner C.E."/>
            <person name="Li Y.I."/>
            <person name="Malinsky M."/>
            <person name="Keller I."/>
            <person name="Fan S."/>
            <person name="Simakov O."/>
            <person name="Ng A.Y."/>
            <person name="Lim Z.W."/>
            <person name="Bezault E."/>
            <person name="Turner-Maier J."/>
            <person name="Johnson J."/>
            <person name="Alcazar R."/>
            <person name="Noh H.J."/>
            <person name="Russell P."/>
            <person name="Aken B."/>
            <person name="Alfoldi J."/>
            <person name="Amemiya C."/>
            <person name="Azzouzi N."/>
            <person name="Baroiller J.F."/>
            <person name="Barloy-Hubler F."/>
            <person name="Berlin A."/>
            <person name="Bloomquist R."/>
            <person name="Carleton K.L."/>
            <person name="Conte M.A."/>
            <person name="D'Cotta H."/>
            <person name="Eshel O."/>
            <person name="Gaffney L."/>
            <person name="Galibert F."/>
            <person name="Gante H.F."/>
            <person name="Gnerre S."/>
            <person name="Greuter L."/>
            <person name="Guyon R."/>
            <person name="Haddad N.S."/>
            <person name="Haerty W."/>
            <person name="Harris R.M."/>
            <person name="Hofmann H.A."/>
            <person name="Hourlier T."/>
            <person name="Hulata G."/>
            <person name="Jaffe D.B."/>
            <person name="Lara M."/>
            <person name="Lee A.P."/>
            <person name="MacCallum I."/>
            <person name="Mwaiko S."/>
            <person name="Nikaido M."/>
            <person name="Nishihara H."/>
            <person name="Ozouf-Costaz C."/>
            <person name="Penman D.J."/>
            <person name="Przybylski D."/>
            <person name="Rakotomanga M."/>
            <person name="Renn S.C.P."/>
            <person name="Ribeiro F.J."/>
            <person name="Ron M."/>
            <person name="Salzburger W."/>
            <person name="Sanchez-Pulido L."/>
            <person name="Santos M.E."/>
            <person name="Searle S."/>
            <person name="Sharpe T."/>
            <person name="Swofford R."/>
            <person name="Tan F.J."/>
            <person name="Williams L."/>
            <person name="Young S."/>
            <person name="Yin S."/>
            <person name="Okada N."/>
            <person name="Kocher T.D."/>
            <person name="Miska E.A."/>
            <person name="Lander E.S."/>
            <person name="Venkatesh B."/>
            <person name="Fernald R.D."/>
            <person name="Meyer A."/>
            <person name="Ponting C.P."/>
            <person name="Streelman J.T."/>
            <person name="Lindblad-Toh K."/>
            <person name="Seehausen O."/>
            <person name="Di Palma F."/>
        </authorList>
    </citation>
    <scope>NUCLEOTIDE SEQUENCE</scope>
</reference>
<dbReference type="AlphaFoldDB" id="A0A3P9BI66"/>
<accession>A0A3P9BI66</accession>
<feature type="domain" description="LEM" evidence="8">
    <location>
        <begin position="91"/>
        <end position="135"/>
    </location>
</feature>
<keyword evidence="3" id="KW-0597">Phosphoprotein</keyword>
<keyword evidence="7" id="KW-1133">Transmembrane helix</keyword>
<keyword evidence="11" id="KW-1185">Reference proteome</keyword>
<protein>
    <submittedName>
        <fullName evidence="10">Thymopoietin b</fullName>
    </submittedName>
</protein>
<evidence type="ECO:0000256" key="2">
    <source>
        <dbReference type="ARBA" id="ARBA00022481"/>
    </source>
</evidence>
<reference evidence="10" key="2">
    <citation type="submission" date="2025-08" db="UniProtKB">
        <authorList>
            <consortium name="Ensembl"/>
        </authorList>
    </citation>
    <scope>IDENTIFICATION</scope>
</reference>